<keyword evidence="3" id="KW-1185">Reference proteome</keyword>
<dbReference type="EMBL" id="CAXDID020000075">
    <property type="protein sequence ID" value="CAL6016025.1"/>
    <property type="molecule type" value="Genomic_DNA"/>
</dbReference>
<sequence length="121" mass="14392">MTFMYLRMVVKLAYQQYLILQQVILTRNIAFNDKTEGYFQEIKINVRILKYMCACARMYSAHTVRIKMCAFFIFVRILRTKTSPRKNEKTRSIEAELLAKIATQAKQSIICELSYHMYSKQ</sequence>
<evidence type="ECO:0000313" key="3">
    <source>
        <dbReference type="Proteomes" id="UP001642409"/>
    </source>
</evidence>
<comment type="caution">
    <text evidence="1">The sequence shown here is derived from an EMBL/GenBank/DDBJ whole genome shotgun (WGS) entry which is preliminary data.</text>
</comment>
<evidence type="ECO:0000313" key="1">
    <source>
        <dbReference type="EMBL" id="CAI9941128.1"/>
    </source>
</evidence>
<reference evidence="1" key="1">
    <citation type="submission" date="2023-06" db="EMBL/GenBank/DDBJ databases">
        <authorList>
            <person name="Kurt Z."/>
        </authorList>
    </citation>
    <scope>NUCLEOTIDE SEQUENCE</scope>
</reference>
<name>A0AA86UI86_9EUKA</name>
<organism evidence="1">
    <name type="scientific">Hexamita inflata</name>
    <dbReference type="NCBI Taxonomy" id="28002"/>
    <lineage>
        <taxon>Eukaryota</taxon>
        <taxon>Metamonada</taxon>
        <taxon>Diplomonadida</taxon>
        <taxon>Hexamitidae</taxon>
        <taxon>Hexamitinae</taxon>
        <taxon>Hexamita</taxon>
    </lineage>
</organism>
<protein>
    <submittedName>
        <fullName evidence="2">Hypothetical_protein</fullName>
    </submittedName>
</protein>
<dbReference type="EMBL" id="CATOUU010000687">
    <property type="protein sequence ID" value="CAI9941128.1"/>
    <property type="molecule type" value="Genomic_DNA"/>
</dbReference>
<dbReference type="AlphaFoldDB" id="A0AA86UI86"/>
<evidence type="ECO:0000313" key="2">
    <source>
        <dbReference type="EMBL" id="CAL6016025.1"/>
    </source>
</evidence>
<proteinExistence type="predicted"/>
<reference evidence="2 3" key="2">
    <citation type="submission" date="2024-07" db="EMBL/GenBank/DDBJ databases">
        <authorList>
            <person name="Akdeniz Z."/>
        </authorList>
    </citation>
    <scope>NUCLEOTIDE SEQUENCE [LARGE SCALE GENOMIC DNA]</scope>
</reference>
<accession>A0AA86UI86</accession>
<dbReference type="Proteomes" id="UP001642409">
    <property type="component" value="Unassembled WGS sequence"/>
</dbReference>
<gene>
    <name evidence="2" type="ORF">HINF_LOCUS25309</name>
    <name evidence="1" type="ORF">HINF_LOCUS28773</name>
</gene>